<reference evidence="2" key="1">
    <citation type="submission" date="2019-07" db="EMBL/GenBank/DDBJ databases">
        <title>Hyphodiscus hymeniophilus genome sequencing and assembly.</title>
        <authorList>
            <person name="Kramer G."/>
            <person name="Nodwell J."/>
        </authorList>
    </citation>
    <scope>NUCLEOTIDE SEQUENCE</scope>
    <source>
        <strain evidence="2">ATCC 34498</strain>
    </source>
</reference>
<dbReference type="Proteomes" id="UP000785200">
    <property type="component" value="Unassembled WGS sequence"/>
</dbReference>
<dbReference type="AlphaFoldDB" id="A0A9P6SK94"/>
<dbReference type="PANTHER" id="PTHR42085">
    <property type="entry name" value="F-BOX DOMAIN-CONTAINING PROTEIN"/>
    <property type="match status" value="1"/>
</dbReference>
<accession>A0A9P6SK94</accession>
<dbReference type="OrthoDB" id="5413827at2759"/>
<comment type="caution">
    <text evidence="2">The sequence shown here is derived from an EMBL/GenBank/DDBJ whole genome shotgun (WGS) entry which is preliminary data.</text>
</comment>
<evidence type="ECO:0000256" key="1">
    <source>
        <dbReference type="SAM" id="MobiDB-lite"/>
    </source>
</evidence>
<gene>
    <name evidence="2" type="ORF">D0Z07_8589</name>
</gene>
<evidence type="ECO:0000313" key="2">
    <source>
        <dbReference type="EMBL" id="KAG0645622.1"/>
    </source>
</evidence>
<sequence length="393" mass="43528">MCSIQDPARKSPSRPPPDFSFPPKYTHSTTIAEVMTSTTRSRPDFISPSYPAISIARNPSPGPTHLPEILTPITPLSPAATRLTLLTVPLEIRLHIYHYVLLSHPIRHAHLAPVGDTSKKEDLRASVLKPQGLSFPSPAHHNSQPHCIQGKIPTALLISCNQIYNESRYLPFTTSHFSFVKWFHSGAYAARQFSRSLRPWQSGAMRYVSVEVLGRDLWVQGMEILGGGIGGGGTGAYGEKDGKGEWRELCRLWEGVRGLRLCIKGSVTLNGKKTAGNGEGGKDENPGEAELDQERNFEKRGLLNAQTGWVMDGLLKMKSLRWIELEIEDKDIDRHVKLAFCAELESLLNELGYKDDGWVGDIKVVFIERVPEKKAEVSSIGEPDNGEDWGGES</sequence>
<feature type="compositionally biased region" description="Acidic residues" evidence="1">
    <location>
        <begin position="384"/>
        <end position="393"/>
    </location>
</feature>
<organism evidence="2 3">
    <name type="scientific">Hyphodiscus hymeniophilus</name>
    <dbReference type="NCBI Taxonomy" id="353542"/>
    <lineage>
        <taxon>Eukaryota</taxon>
        <taxon>Fungi</taxon>
        <taxon>Dikarya</taxon>
        <taxon>Ascomycota</taxon>
        <taxon>Pezizomycotina</taxon>
        <taxon>Leotiomycetes</taxon>
        <taxon>Helotiales</taxon>
        <taxon>Hyphodiscaceae</taxon>
        <taxon>Hyphodiscus</taxon>
    </lineage>
</organism>
<dbReference type="PANTHER" id="PTHR42085:SF2">
    <property type="entry name" value="F-BOX DOMAIN-CONTAINING PROTEIN"/>
    <property type="match status" value="1"/>
</dbReference>
<proteinExistence type="predicted"/>
<name>A0A9P6SK94_9HELO</name>
<feature type="region of interest" description="Disordered" evidence="1">
    <location>
        <begin position="373"/>
        <end position="393"/>
    </location>
</feature>
<keyword evidence="3" id="KW-1185">Reference proteome</keyword>
<dbReference type="EMBL" id="VNKQ01000018">
    <property type="protein sequence ID" value="KAG0645622.1"/>
    <property type="molecule type" value="Genomic_DNA"/>
</dbReference>
<dbReference type="InterPro" id="IPR038883">
    <property type="entry name" value="AN11006-like"/>
</dbReference>
<feature type="region of interest" description="Disordered" evidence="1">
    <location>
        <begin position="1"/>
        <end position="23"/>
    </location>
</feature>
<evidence type="ECO:0000313" key="3">
    <source>
        <dbReference type="Proteomes" id="UP000785200"/>
    </source>
</evidence>
<protein>
    <submittedName>
        <fullName evidence="2">Uncharacterized protein</fullName>
    </submittedName>
</protein>